<proteinExistence type="predicted"/>
<dbReference type="STRING" id="529709.PYCH_04460"/>
<keyword evidence="2" id="KW-1185">Reference proteome</keyword>
<reference evidence="1 2" key="1">
    <citation type="journal article" date="2011" name="J. Bacteriol.">
        <title>Complete genome sequence of the obligate piezophilic hyperthermophilic archaeon Pyrococcus yayanosii CH1.</title>
        <authorList>
            <person name="Jun X."/>
            <person name="Lupeng L."/>
            <person name="Minjuan X."/>
            <person name="Oger P."/>
            <person name="Fengping W."/>
            <person name="Jebbar M."/>
            <person name="Xiang X."/>
        </authorList>
    </citation>
    <scope>NUCLEOTIDE SEQUENCE [LARGE SCALE GENOMIC DNA]</scope>
    <source>
        <strain evidence="2">CH1 / JCM 16557</strain>
    </source>
</reference>
<dbReference type="InterPro" id="IPR011990">
    <property type="entry name" value="TPR-like_helical_dom_sf"/>
</dbReference>
<sequence>MVVEEVLASVSSIPDPYLRIVTYGRIGVSLAKSKDPRYEKAFRLALSELARIDDPYILLRSLLALAYSTSLAGFKSAKKAFREVMESSKVLPKPLRDSLRIEAVKYLLALGEVEEALFYTLEIEDKKARNETLLAVLKRALRELSGDKMNRLYRRRKIQLILEHVTDEPYRSMAIVETIKAFLSVGEYEKAIHLVETIGNRHWLKQALREILVHLRRSRVGKEYAEKLIILSLNIAKRLGEDIRDDMAFIFAAYGYPEYSIQLLRGSPKWEERLKEILEMLFKRDMTLLIDYVSALPEDMLPALKHLMNIILDEPLGEYKPVVDALVQKEPPQDILTKATAYYLKVGALPDAVKVISKITDERLRSLALGWLAHYLIKVGRISEAVDVVLQIRDRNLAARLASEILVRVVEEREKDGIAEPTKEWRKEREA</sequence>
<dbReference type="eggNOG" id="arCOG05844">
    <property type="taxonomic scope" value="Archaea"/>
</dbReference>
<gene>
    <name evidence="1" type="ordered locus">PYCH_04460</name>
</gene>
<evidence type="ECO:0000313" key="2">
    <source>
        <dbReference type="Proteomes" id="UP000008386"/>
    </source>
</evidence>
<accession>F8AHD9</accession>
<dbReference type="HOGENOM" id="CLU_051622_0_0_2"/>
<name>F8AHD9_PYRYC</name>
<dbReference type="KEGG" id="pya:PYCH_04460"/>
<dbReference type="AlphaFoldDB" id="F8AHD9"/>
<dbReference type="Gene3D" id="1.25.40.10">
    <property type="entry name" value="Tetratricopeptide repeat domain"/>
    <property type="match status" value="1"/>
</dbReference>
<dbReference type="OrthoDB" id="86097at2157"/>
<dbReference type="EMBL" id="CP002779">
    <property type="protein sequence ID" value="AEH24136.1"/>
    <property type="molecule type" value="Genomic_DNA"/>
</dbReference>
<dbReference type="Proteomes" id="UP000008386">
    <property type="component" value="Chromosome"/>
</dbReference>
<dbReference type="GeneID" id="10837022"/>
<dbReference type="RefSeq" id="WP_013905193.1">
    <property type="nucleotide sequence ID" value="NC_015680.1"/>
</dbReference>
<protein>
    <submittedName>
        <fullName evidence="1">Uncharacterized protein</fullName>
    </submittedName>
</protein>
<organism evidence="1 2">
    <name type="scientific">Pyrococcus yayanosii (strain CH1 / JCM 16557)</name>
    <dbReference type="NCBI Taxonomy" id="529709"/>
    <lineage>
        <taxon>Archaea</taxon>
        <taxon>Methanobacteriati</taxon>
        <taxon>Methanobacteriota</taxon>
        <taxon>Thermococci</taxon>
        <taxon>Thermococcales</taxon>
        <taxon>Thermococcaceae</taxon>
        <taxon>Pyrococcus</taxon>
    </lineage>
</organism>
<evidence type="ECO:0000313" key="1">
    <source>
        <dbReference type="EMBL" id="AEH24136.1"/>
    </source>
</evidence>